<dbReference type="InterPro" id="IPR036237">
    <property type="entry name" value="Xyl_isomerase-like_sf"/>
</dbReference>
<dbReference type="GO" id="GO:0003906">
    <property type="term" value="F:DNA-(apurinic or apyrimidinic site) endonuclease activity"/>
    <property type="evidence" value="ECO:0007669"/>
    <property type="project" value="TreeGrafter"/>
</dbReference>
<protein>
    <submittedName>
        <fullName evidence="9">AP (Apurinic) endonuclease family 2</fullName>
    </submittedName>
</protein>
<evidence type="ECO:0000256" key="1">
    <source>
        <dbReference type="ARBA" id="ARBA00001947"/>
    </source>
</evidence>
<dbReference type="GO" id="GO:0008081">
    <property type="term" value="F:phosphoric diester hydrolase activity"/>
    <property type="evidence" value="ECO:0007669"/>
    <property type="project" value="TreeGrafter"/>
</dbReference>
<dbReference type="InterPro" id="IPR013022">
    <property type="entry name" value="Xyl_isomerase-like_TIM-brl"/>
</dbReference>
<dbReference type="Pfam" id="PF01261">
    <property type="entry name" value="AP_endonuc_2"/>
    <property type="match status" value="1"/>
</dbReference>
<dbReference type="GO" id="GO:0008270">
    <property type="term" value="F:zinc ion binding"/>
    <property type="evidence" value="ECO:0007669"/>
    <property type="project" value="InterPro"/>
</dbReference>
<keyword evidence="3" id="KW-0479">Metal-binding</keyword>
<proteinExistence type="inferred from homology"/>
<gene>
    <name evidence="9" type="ORF">LCPAC404_00410</name>
</gene>
<dbReference type="SUPFAM" id="SSF51658">
    <property type="entry name" value="Xylose isomerase-like"/>
    <property type="match status" value="1"/>
</dbReference>
<name>A0A481ZC26_9VIRU</name>
<dbReference type="GO" id="GO:0006284">
    <property type="term" value="P:base-excision repair"/>
    <property type="evidence" value="ECO:0007669"/>
    <property type="project" value="TreeGrafter"/>
</dbReference>
<dbReference type="PROSITE" id="PS51432">
    <property type="entry name" value="AP_NUCLEASE_F2_4"/>
    <property type="match status" value="1"/>
</dbReference>
<dbReference type="Gene3D" id="3.20.20.150">
    <property type="entry name" value="Divalent-metal-dependent TIM barrel enzymes"/>
    <property type="match status" value="1"/>
</dbReference>
<evidence type="ECO:0000256" key="2">
    <source>
        <dbReference type="ARBA" id="ARBA00005340"/>
    </source>
</evidence>
<dbReference type="PANTHER" id="PTHR21445">
    <property type="entry name" value="ENDONUCLEASE IV ENDODEOXYRIBONUCLEASE IV"/>
    <property type="match status" value="1"/>
</dbReference>
<keyword evidence="5" id="KW-0378">Hydrolase</keyword>
<evidence type="ECO:0000256" key="5">
    <source>
        <dbReference type="ARBA" id="ARBA00022801"/>
    </source>
</evidence>
<dbReference type="NCBIfam" id="TIGR00587">
    <property type="entry name" value="nfo"/>
    <property type="match status" value="1"/>
</dbReference>
<dbReference type="InterPro" id="IPR018246">
    <property type="entry name" value="AP_endonuc_F2_Zn_BS"/>
</dbReference>
<sequence length="375" mass="42001">MADQSENVSTDNCSDNIIKNILDKEIKSVNVPEELEHQGEFLDGFFNNTLAKFDTCDIKDNIDISRDAIFGFHVRKTQSLLSSLKRIVENKDMPKFKAIQIYTSSPRSYKIPDISFEDLRATREYSKKHGIHLFIHACLLYNLCGASKLEKDKKYETKKWNTISSLASELDIAVALNAGLVVHTGSCVDKSRRYKEFSTNLVKSFVIESNYTSITAKILGVSKQDVIKKRTILLENSAGEGNKLGADILELSDMLNAVPDAIKSKIGFCIDTCHIYGSGCYDLSTVKGIDAMFGVIEMLIGIDRVKLIHLNDSKEKLGSRKDRHACLCEGLIWKDKEAVLKHLIDKTIKLGIPIIGEPPKNTVNDISLLERLELI</sequence>
<dbReference type="InterPro" id="IPR001719">
    <property type="entry name" value="AP_endonuc_2"/>
</dbReference>
<accession>A0A481ZC26</accession>
<organism evidence="9">
    <name type="scientific">Pithovirus LCPAC404</name>
    <dbReference type="NCBI Taxonomy" id="2506597"/>
    <lineage>
        <taxon>Viruses</taxon>
        <taxon>Pithoviruses</taxon>
    </lineage>
</organism>
<dbReference type="PROSITE" id="PS00730">
    <property type="entry name" value="AP_NUCLEASE_F2_2"/>
    <property type="match status" value="1"/>
</dbReference>
<dbReference type="PROSITE" id="PS00731">
    <property type="entry name" value="AP_NUCLEASE_F2_3"/>
    <property type="match status" value="1"/>
</dbReference>
<evidence type="ECO:0000256" key="6">
    <source>
        <dbReference type="ARBA" id="ARBA00022833"/>
    </source>
</evidence>
<evidence type="ECO:0000256" key="7">
    <source>
        <dbReference type="ARBA" id="ARBA00023204"/>
    </source>
</evidence>
<evidence type="ECO:0000259" key="8">
    <source>
        <dbReference type="Pfam" id="PF01261"/>
    </source>
</evidence>
<evidence type="ECO:0000256" key="4">
    <source>
        <dbReference type="ARBA" id="ARBA00022763"/>
    </source>
</evidence>
<dbReference type="EMBL" id="MK500594">
    <property type="protein sequence ID" value="QBK93337.1"/>
    <property type="molecule type" value="Genomic_DNA"/>
</dbReference>
<keyword evidence="6" id="KW-0862">Zinc</keyword>
<dbReference type="SMART" id="SM00518">
    <property type="entry name" value="AP2Ec"/>
    <property type="match status" value="1"/>
</dbReference>
<keyword evidence="9" id="KW-0255">Endonuclease</keyword>
<comment type="similarity">
    <text evidence="2">Belongs to the AP endonuclease 2 family.</text>
</comment>
<dbReference type="GO" id="GO:0003677">
    <property type="term" value="F:DNA binding"/>
    <property type="evidence" value="ECO:0007669"/>
    <property type="project" value="InterPro"/>
</dbReference>
<feature type="domain" description="Xylose isomerase-like TIM barrel" evidence="8">
    <location>
        <begin position="96"/>
        <end position="349"/>
    </location>
</feature>
<keyword evidence="9" id="KW-0540">Nuclease</keyword>
<comment type="cofactor">
    <cofactor evidence="1">
        <name>Zn(2+)</name>
        <dbReference type="ChEBI" id="CHEBI:29105"/>
    </cofactor>
</comment>
<keyword evidence="4" id="KW-0227">DNA damage</keyword>
<evidence type="ECO:0000256" key="3">
    <source>
        <dbReference type="ARBA" id="ARBA00022723"/>
    </source>
</evidence>
<keyword evidence="7" id="KW-0234">DNA repair</keyword>
<dbReference type="PANTHER" id="PTHR21445:SF0">
    <property type="entry name" value="APURINIC-APYRIMIDINIC ENDONUCLEASE"/>
    <property type="match status" value="1"/>
</dbReference>
<reference evidence="9" key="1">
    <citation type="journal article" date="2019" name="MBio">
        <title>Virus Genomes from Deep Sea Sediments Expand the Ocean Megavirome and Support Independent Origins of Viral Gigantism.</title>
        <authorList>
            <person name="Backstrom D."/>
            <person name="Yutin N."/>
            <person name="Jorgensen S.L."/>
            <person name="Dharamshi J."/>
            <person name="Homa F."/>
            <person name="Zaremba-Niedwiedzka K."/>
            <person name="Spang A."/>
            <person name="Wolf Y.I."/>
            <person name="Koonin E.V."/>
            <person name="Ettema T.J."/>
        </authorList>
    </citation>
    <scope>NUCLEOTIDE SEQUENCE</scope>
</reference>
<evidence type="ECO:0000313" key="9">
    <source>
        <dbReference type="EMBL" id="QBK93337.1"/>
    </source>
</evidence>